<feature type="domain" description="TFIIS-type" evidence="9">
    <location>
        <begin position="119"/>
        <end position="163"/>
    </location>
</feature>
<evidence type="ECO:0000256" key="4">
    <source>
        <dbReference type="ARBA" id="ARBA00022771"/>
    </source>
</evidence>
<keyword evidence="2 10" id="KW-0240">DNA-directed RNA polymerase</keyword>
<dbReference type="CDD" id="cd10509">
    <property type="entry name" value="Zn-ribbon_RPC11"/>
    <property type="match status" value="1"/>
</dbReference>
<evidence type="ECO:0000313" key="11">
    <source>
        <dbReference type="Proteomes" id="UP001430356"/>
    </source>
</evidence>
<evidence type="ECO:0000256" key="3">
    <source>
        <dbReference type="ARBA" id="ARBA00022723"/>
    </source>
</evidence>
<evidence type="ECO:0000256" key="1">
    <source>
        <dbReference type="ARBA" id="ARBA00004123"/>
    </source>
</evidence>
<keyword evidence="6" id="KW-0539">Nucleus</keyword>
<feature type="chain" id="PRO_5043754481" evidence="8">
    <location>
        <begin position="20"/>
        <end position="165"/>
    </location>
</feature>
<name>A0AAW0EPM0_9TRYP</name>
<dbReference type="SUPFAM" id="SSF57783">
    <property type="entry name" value="Zinc beta-ribbon"/>
    <property type="match status" value="1"/>
</dbReference>
<dbReference type="EMBL" id="JAECZO010000059">
    <property type="protein sequence ID" value="KAK7195654.1"/>
    <property type="molecule type" value="Genomic_DNA"/>
</dbReference>
<evidence type="ECO:0000256" key="5">
    <source>
        <dbReference type="ARBA" id="ARBA00022833"/>
    </source>
</evidence>
<evidence type="ECO:0000259" key="9">
    <source>
        <dbReference type="PROSITE" id="PS51133"/>
    </source>
</evidence>
<dbReference type="Proteomes" id="UP001430356">
    <property type="component" value="Unassembled WGS sequence"/>
</dbReference>
<keyword evidence="3" id="KW-0479">Metal-binding</keyword>
<evidence type="ECO:0000256" key="6">
    <source>
        <dbReference type="ARBA" id="ARBA00023242"/>
    </source>
</evidence>
<evidence type="ECO:0000313" key="10">
    <source>
        <dbReference type="EMBL" id="KAK7195654.1"/>
    </source>
</evidence>
<organism evidence="10 11">
    <name type="scientific">Novymonas esmeraldas</name>
    <dbReference type="NCBI Taxonomy" id="1808958"/>
    <lineage>
        <taxon>Eukaryota</taxon>
        <taxon>Discoba</taxon>
        <taxon>Euglenozoa</taxon>
        <taxon>Kinetoplastea</taxon>
        <taxon>Metakinetoplastina</taxon>
        <taxon>Trypanosomatida</taxon>
        <taxon>Trypanosomatidae</taxon>
        <taxon>Novymonas</taxon>
    </lineage>
</organism>
<keyword evidence="2 10" id="KW-0804">Transcription</keyword>
<dbReference type="SMART" id="SM00440">
    <property type="entry name" value="ZnF_C2C2"/>
    <property type="match status" value="1"/>
</dbReference>
<comment type="subcellular location">
    <subcellularLocation>
        <location evidence="1">Nucleus</location>
    </subcellularLocation>
</comment>
<protein>
    <submittedName>
        <fullName evidence="10">DNA-directed RNA polymerase III subunit C11</fullName>
    </submittedName>
</protein>
<evidence type="ECO:0000256" key="2">
    <source>
        <dbReference type="ARBA" id="ARBA00022478"/>
    </source>
</evidence>
<keyword evidence="11" id="KW-1185">Reference proteome</keyword>
<gene>
    <name evidence="10" type="ORF">NESM_000495000</name>
</gene>
<proteinExistence type="predicted"/>
<accession>A0AAW0EPM0</accession>
<keyword evidence="8" id="KW-0732">Signal</keyword>
<dbReference type="GO" id="GO:0003899">
    <property type="term" value="F:DNA-directed RNA polymerase activity"/>
    <property type="evidence" value="ECO:0007669"/>
    <property type="project" value="InterPro"/>
</dbReference>
<keyword evidence="5" id="KW-0862">Zinc</keyword>
<dbReference type="GO" id="GO:0003676">
    <property type="term" value="F:nucleic acid binding"/>
    <property type="evidence" value="ECO:0007669"/>
    <property type="project" value="InterPro"/>
</dbReference>
<keyword evidence="4 7" id="KW-0863">Zinc-finger</keyword>
<comment type="caution">
    <text evidence="10">The sequence shown here is derived from an EMBL/GenBank/DDBJ whole genome shotgun (WGS) entry which is preliminary data.</text>
</comment>
<dbReference type="InterPro" id="IPR001222">
    <property type="entry name" value="Znf_TFIIS"/>
</dbReference>
<reference evidence="10 11" key="1">
    <citation type="journal article" date="2021" name="MBio">
        <title>A New Model Trypanosomatid, Novymonas esmeraldas: Genomic Perception of Its 'Candidatus Pandoraea novymonadis' Endosymbiont.</title>
        <authorList>
            <person name="Zakharova A."/>
            <person name="Saura A."/>
            <person name="Butenko A."/>
            <person name="Podesvova L."/>
            <person name="Warmusova S."/>
            <person name="Kostygov A.Y."/>
            <person name="Nenarokova A."/>
            <person name="Lukes J."/>
            <person name="Opperdoes F.R."/>
            <person name="Yurchenko V."/>
        </authorList>
    </citation>
    <scope>NUCLEOTIDE SEQUENCE [LARGE SCALE GENOMIC DNA]</scope>
    <source>
        <strain evidence="10 11">E262AT.01</strain>
    </source>
</reference>
<dbReference type="PANTHER" id="PTHR11239">
    <property type="entry name" value="DNA-DIRECTED RNA POLYMERASE"/>
    <property type="match status" value="1"/>
</dbReference>
<dbReference type="PROSITE" id="PS51133">
    <property type="entry name" value="ZF_TFIIS_2"/>
    <property type="match status" value="1"/>
</dbReference>
<feature type="signal peptide" evidence="8">
    <location>
        <begin position="1"/>
        <end position="19"/>
    </location>
</feature>
<dbReference type="Gene3D" id="2.20.25.10">
    <property type="match status" value="1"/>
</dbReference>
<dbReference type="GO" id="GO:0005666">
    <property type="term" value="C:RNA polymerase III complex"/>
    <property type="evidence" value="ECO:0007669"/>
    <property type="project" value="TreeGrafter"/>
</dbReference>
<dbReference type="PANTHER" id="PTHR11239:SF12">
    <property type="entry name" value="DNA-DIRECTED RNA POLYMERASE III SUBUNIT RPC10"/>
    <property type="match status" value="1"/>
</dbReference>
<sequence>MFFCPFCSTLLLVVPHVNGNAFMCATCRYVHSVASASGRVTTNAFGEPILTIQHSFVADNRPLMDAEEDPVSEAAVATTATSVSTSAAVAPAGGAAAAPSSSLAAAKAESATAEGGQVMTIRCQNDDSPCESTKAYYIQIQMRSADEPATVFFKCVQCGHQWRQD</sequence>
<dbReference type="AlphaFoldDB" id="A0AAW0EPM0"/>
<dbReference type="GO" id="GO:0008270">
    <property type="term" value="F:zinc ion binding"/>
    <property type="evidence" value="ECO:0007669"/>
    <property type="project" value="UniProtKB-KW"/>
</dbReference>
<dbReference type="InterPro" id="IPR034014">
    <property type="entry name" value="Zn_ribbon_RPC11_C"/>
</dbReference>
<dbReference type="Pfam" id="PF01096">
    <property type="entry name" value="Zn_ribbon_TFIIS"/>
    <property type="match status" value="1"/>
</dbReference>
<evidence type="ECO:0000256" key="8">
    <source>
        <dbReference type="SAM" id="SignalP"/>
    </source>
</evidence>
<evidence type="ECO:0000256" key="7">
    <source>
        <dbReference type="PROSITE-ProRule" id="PRU00472"/>
    </source>
</evidence>
<dbReference type="InterPro" id="IPR012164">
    <property type="entry name" value="Rpa12/Rpb9/Rpc10/TFS"/>
</dbReference>
<dbReference type="GO" id="GO:0006386">
    <property type="term" value="P:termination of RNA polymerase III transcription"/>
    <property type="evidence" value="ECO:0007669"/>
    <property type="project" value="TreeGrafter"/>
</dbReference>